<dbReference type="Gene3D" id="1.10.3080.10">
    <property type="entry name" value="Clc chloride channel"/>
    <property type="match status" value="1"/>
</dbReference>
<sequence length="441" mass="44559">MKLAVPERDPNATPRRLLLLAIPAIAVGILAALVLWSVDAIAGALDGLLWTTWPDALGVDPSGWWIVLVLTTTGLAVGLALTFVPGHGGPDSATTELTPPPMKLSALPGLALVTILALAGGVSLGPENPVIAINATLIAAILARLLPQVPGQLAMLLATSATIGALFDTPVAAALIFTGVVAAVKAGGSLWDRLFLPLVSAGAGAMTMHLLGAAVFAFDVPPYDSPQAIDLLTGSAVAIGAALVGLAALAAFPWVYRAFHAMRHPIIVTTVGGLVLGLLGLIGGPITMFKGLEQMGELLQNADDYDGAQLAAIAGIKTVALLVAASALFRGGRVFPATFIGVALGMLGHVLIPGLPLGLAVACGVLGLTLVVTRDGWVAIFLGVAIGGDITLLPVLCVVVLPVWLMVTGAPEFRIQPPAPAPADPSATHAPPGPPEATSAR</sequence>
<evidence type="ECO:0000256" key="1">
    <source>
        <dbReference type="ARBA" id="ARBA00004141"/>
    </source>
</evidence>
<feature type="transmembrane region" description="Helical" evidence="6">
    <location>
        <begin position="310"/>
        <end position="330"/>
    </location>
</feature>
<dbReference type="GO" id="GO:0015108">
    <property type="term" value="F:chloride transmembrane transporter activity"/>
    <property type="evidence" value="ECO:0007669"/>
    <property type="project" value="InterPro"/>
</dbReference>
<feature type="transmembrane region" description="Helical" evidence="6">
    <location>
        <begin position="153"/>
        <end position="182"/>
    </location>
</feature>
<dbReference type="GO" id="GO:0005886">
    <property type="term" value="C:plasma membrane"/>
    <property type="evidence" value="ECO:0007669"/>
    <property type="project" value="TreeGrafter"/>
</dbReference>
<keyword evidence="2 6" id="KW-0812">Transmembrane</keyword>
<dbReference type="InterPro" id="IPR001807">
    <property type="entry name" value="ClC"/>
</dbReference>
<feature type="transmembrane region" description="Helical" evidence="6">
    <location>
        <begin position="266"/>
        <end position="289"/>
    </location>
</feature>
<feature type="transmembrane region" description="Helical" evidence="6">
    <location>
        <begin position="379"/>
        <end position="405"/>
    </location>
</feature>
<keyword evidence="8" id="KW-1185">Reference proteome</keyword>
<evidence type="ECO:0000256" key="4">
    <source>
        <dbReference type="ARBA" id="ARBA00023136"/>
    </source>
</evidence>
<gene>
    <name evidence="7" type="ORF">EDM22_04330</name>
</gene>
<reference evidence="7 8" key="1">
    <citation type="submission" date="2018-10" db="EMBL/GenBank/DDBJ databases">
        <title>Isolation, diversity and antibacterial activity of antinobacteria from the wheat rhizosphere soil.</title>
        <authorList>
            <person name="Sun T."/>
        </authorList>
    </citation>
    <scope>NUCLEOTIDE SEQUENCE [LARGE SCALE GENOMIC DNA]</scope>
    <source>
        <strain evidence="7 8">SJ-23</strain>
    </source>
</reference>
<dbReference type="InterPro" id="IPR014743">
    <property type="entry name" value="Cl-channel_core"/>
</dbReference>
<dbReference type="EMBL" id="RHHB01000004">
    <property type="protein sequence ID" value="RNB51268.1"/>
    <property type="molecule type" value="Genomic_DNA"/>
</dbReference>
<dbReference type="CDD" id="cd00400">
    <property type="entry name" value="Voltage_gated_ClC"/>
    <property type="match status" value="1"/>
</dbReference>
<name>A0A3M8AJA3_9MICO</name>
<dbReference type="OrthoDB" id="2729535at2"/>
<dbReference type="InterPro" id="IPR050368">
    <property type="entry name" value="ClC-type_chloride_channel"/>
</dbReference>
<dbReference type="AlphaFoldDB" id="A0A3M8AJA3"/>
<dbReference type="Pfam" id="PF00654">
    <property type="entry name" value="Voltage_CLC"/>
    <property type="match status" value="1"/>
</dbReference>
<comment type="subcellular location">
    <subcellularLocation>
        <location evidence="1">Membrane</location>
        <topology evidence="1">Multi-pass membrane protein</topology>
    </subcellularLocation>
</comment>
<dbReference type="Proteomes" id="UP000275048">
    <property type="component" value="Unassembled WGS sequence"/>
</dbReference>
<evidence type="ECO:0000313" key="8">
    <source>
        <dbReference type="Proteomes" id="UP000275048"/>
    </source>
</evidence>
<organism evidence="7 8">
    <name type="scientific">Agromyces tardus</name>
    <dbReference type="NCBI Taxonomy" id="2583849"/>
    <lineage>
        <taxon>Bacteria</taxon>
        <taxon>Bacillati</taxon>
        <taxon>Actinomycetota</taxon>
        <taxon>Actinomycetes</taxon>
        <taxon>Micrococcales</taxon>
        <taxon>Microbacteriaceae</taxon>
        <taxon>Agromyces</taxon>
    </lineage>
</organism>
<dbReference type="PANTHER" id="PTHR43427">
    <property type="entry name" value="CHLORIDE CHANNEL PROTEIN CLC-E"/>
    <property type="match status" value="1"/>
</dbReference>
<dbReference type="PANTHER" id="PTHR43427:SF9">
    <property type="entry name" value="ION-TRANSPORT PROTEIN YFEO-RELATED"/>
    <property type="match status" value="1"/>
</dbReference>
<dbReference type="NCBIfam" id="NF002971">
    <property type="entry name" value="PRK03655.1"/>
    <property type="match status" value="1"/>
</dbReference>
<evidence type="ECO:0000256" key="3">
    <source>
        <dbReference type="ARBA" id="ARBA00022989"/>
    </source>
</evidence>
<evidence type="ECO:0000313" key="7">
    <source>
        <dbReference type="EMBL" id="RNB51268.1"/>
    </source>
</evidence>
<protein>
    <submittedName>
        <fullName evidence="7">Ion channel protein</fullName>
    </submittedName>
</protein>
<accession>A0A3M8AJA3</accession>
<feature type="transmembrane region" description="Helical" evidence="6">
    <location>
        <begin position="231"/>
        <end position="254"/>
    </location>
</feature>
<comment type="caution">
    <text evidence="7">The sequence shown here is derived from an EMBL/GenBank/DDBJ whole genome shotgun (WGS) entry which is preliminary data.</text>
</comment>
<feature type="region of interest" description="Disordered" evidence="5">
    <location>
        <begin position="417"/>
        <end position="441"/>
    </location>
</feature>
<keyword evidence="3 6" id="KW-1133">Transmembrane helix</keyword>
<evidence type="ECO:0000256" key="5">
    <source>
        <dbReference type="SAM" id="MobiDB-lite"/>
    </source>
</evidence>
<proteinExistence type="predicted"/>
<keyword evidence="4 6" id="KW-0472">Membrane</keyword>
<dbReference type="SUPFAM" id="SSF81340">
    <property type="entry name" value="Clc chloride channel"/>
    <property type="match status" value="1"/>
</dbReference>
<dbReference type="RefSeq" id="WP_122935836.1">
    <property type="nucleotide sequence ID" value="NZ_JBHSNT010000060.1"/>
</dbReference>
<evidence type="ECO:0000256" key="6">
    <source>
        <dbReference type="SAM" id="Phobius"/>
    </source>
</evidence>
<feature type="transmembrane region" description="Helical" evidence="6">
    <location>
        <begin position="64"/>
        <end position="84"/>
    </location>
</feature>
<feature type="transmembrane region" description="Helical" evidence="6">
    <location>
        <begin position="194"/>
        <end position="219"/>
    </location>
</feature>
<feature type="transmembrane region" description="Helical" evidence="6">
    <location>
        <begin position="104"/>
        <end position="124"/>
    </location>
</feature>
<feature type="transmembrane region" description="Helical" evidence="6">
    <location>
        <begin position="350"/>
        <end position="372"/>
    </location>
</feature>
<evidence type="ECO:0000256" key="2">
    <source>
        <dbReference type="ARBA" id="ARBA00022692"/>
    </source>
</evidence>